<comment type="caution">
    <text evidence="2">The sequence shown here is derived from an EMBL/GenBank/DDBJ whole genome shotgun (WGS) entry which is preliminary data.</text>
</comment>
<evidence type="ECO:0000256" key="1">
    <source>
        <dbReference type="SAM" id="MobiDB-lite"/>
    </source>
</evidence>
<dbReference type="Proteomes" id="UP001530400">
    <property type="component" value="Unassembled WGS sequence"/>
</dbReference>
<organism evidence="2 3">
    <name type="scientific">Cyclotella atomus</name>
    <dbReference type="NCBI Taxonomy" id="382360"/>
    <lineage>
        <taxon>Eukaryota</taxon>
        <taxon>Sar</taxon>
        <taxon>Stramenopiles</taxon>
        <taxon>Ochrophyta</taxon>
        <taxon>Bacillariophyta</taxon>
        <taxon>Coscinodiscophyceae</taxon>
        <taxon>Thalassiosirophycidae</taxon>
        <taxon>Stephanodiscales</taxon>
        <taxon>Stephanodiscaceae</taxon>
        <taxon>Cyclotella</taxon>
    </lineage>
</organism>
<protein>
    <submittedName>
        <fullName evidence="2">Uncharacterized protein</fullName>
    </submittedName>
</protein>
<reference evidence="2 3" key="1">
    <citation type="submission" date="2024-10" db="EMBL/GenBank/DDBJ databases">
        <title>Updated reference genomes for cyclostephanoid diatoms.</title>
        <authorList>
            <person name="Roberts W.R."/>
            <person name="Alverson A.J."/>
        </authorList>
    </citation>
    <scope>NUCLEOTIDE SEQUENCE [LARGE SCALE GENOMIC DNA]</scope>
    <source>
        <strain evidence="2 3">AJA010-31</strain>
    </source>
</reference>
<keyword evidence="3" id="KW-1185">Reference proteome</keyword>
<dbReference type="AlphaFoldDB" id="A0ABD3PNR0"/>
<name>A0ABD3PNR0_9STRA</name>
<sequence length="184" mass="20986">MKINPPKSATHYSNSTDEQLSSELCFCLPVGTDIRSERGSNELKRPSNQREEVYSHMRSENKKIQKTSTTQQARMDAMAARSLKKKRDLKNAISSLINNAIKCLHRTEHKKTSFHQMPVCICCDNFIIEYGKGPSIGKENTEKYESSLGVESYEKFLQQKDAPFVDKTIQSERLFQYAVVAEGQ</sequence>
<proteinExistence type="predicted"/>
<feature type="region of interest" description="Disordered" evidence="1">
    <location>
        <begin position="37"/>
        <end position="72"/>
    </location>
</feature>
<accession>A0ABD3PNR0</accession>
<feature type="compositionally biased region" description="Basic and acidic residues" evidence="1">
    <location>
        <begin position="37"/>
        <end position="63"/>
    </location>
</feature>
<gene>
    <name evidence="2" type="ORF">ACHAWO_001693</name>
</gene>
<evidence type="ECO:0000313" key="3">
    <source>
        <dbReference type="Proteomes" id="UP001530400"/>
    </source>
</evidence>
<evidence type="ECO:0000313" key="2">
    <source>
        <dbReference type="EMBL" id="KAL3788976.1"/>
    </source>
</evidence>
<dbReference type="EMBL" id="JALLPJ020000541">
    <property type="protein sequence ID" value="KAL3788976.1"/>
    <property type="molecule type" value="Genomic_DNA"/>
</dbReference>